<evidence type="ECO:0000313" key="1">
    <source>
        <dbReference type="EMBL" id="QYY44716.1"/>
    </source>
</evidence>
<proteinExistence type="predicted"/>
<keyword evidence="2" id="KW-1185">Reference proteome</keyword>
<sequence length="137" mass="15713">MSFFEDKINFNAFSRIDTDQANRKPVLKWIDEPHKVIKSIEGKLAGTSVEFRKYRVKNLFTGHSIDQMGAAADALLDGGAQITSYKTKRLSELSRFAHAFAPYDDTKELYDALPEKWRAINSVRLPFAIFYTSHIHE</sequence>
<organism evidence="1 2">
    <name type="scientific">Aneurinibacillus thermoaerophilus</name>
    <dbReference type="NCBI Taxonomy" id="143495"/>
    <lineage>
        <taxon>Bacteria</taxon>
        <taxon>Bacillati</taxon>
        <taxon>Bacillota</taxon>
        <taxon>Bacilli</taxon>
        <taxon>Bacillales</taxon>
        <taxon>Paenibacillaceae</taxon>
        <taxon>Aneurinibacillus group</taxon>
        <taxon>Aneurinibacillus</taxon>
    </lineage>
</organism>
<accession>A0ABX8YFY3</accession>
<geneLocation type="plasmid" evidence="1 2">
    <name>pAT1</name>
</geneLocation>
<reference evidence="1 2" key="1">
    <citation type="submission" date="2021-08" db="EMBL/GenBank/DDBJ databases">
        <title>Complete genome sequence of the strain Aneurinibacillus thermoaerophilus CCM 8960.</title>
        <authorList>
            <person name="Musilova J."/>
            <person name="Kourilova X."/>
            <person name="Pernicova I."/>
            <person name="Bezdicek M."/>
            <person name="Lengerova M."/>
            <person name="Obruca S."/>
            <person name="Sedlar K."/>
        </authorList>
    </citation>
    <scope>NUCLEOTIDE SEQUENCE [LARGE SCALE GENOMIC DNA]</scope>
    <source>
        <strain evidence="1 2">CCM 8960</strain>
        <plasmid evidence="1 2">pAT1</plasmid>
    </source>
</reference>
<dbReference type="GeneID" id="97143454"/>
<evidence type="ECO:0000313" key="2">
    <source>
        <dbReference type="Proteomes" id="UP000826616"/>
    </source>
</evidence>
<dbReference type="EMBL" id="CP080765">
    <property type="protein sequence ID" value="QYY44716.1"/>
    <property type="molecule type" value="Genomic_DNA"/>
</dbReference>
<gene>
    <name evidence="1" type="ORF">K3F53_18910</name>
</gene>
<dbReference type="RefSeq" id="WP_220561117.1">
    <property type="nucleotide sequence ID" value="NZ_CP080765.1"/>
</dbReference>
<keyword evidence="1" id="KW-0614">Plasmid</keyword>
<name>A0ABX8YFY3_ANETH</name>
<protein>
    <submittedName>
        <fullName evidence="1">Uncharacterized protein</fullName>
    </submittedName>
</protein>
<dbReference type="Proteomes" id="UP000826616">
    <property type="component" value="Plasmid pAT1"/>
</dbReference>